<reference evidence="3" key="1">
    <citation type="submission" date="2022-02" db="EMBL/GenBank/DDBJ databases">
        <authorList>
            <person name="King R."/>
        </authorList>
    </citation>
    <scope>NUCLEOTIDE SEQUENCE</scope>
</reference>
<sequence length="333" mass="38956">MESNRDEASRCIDIARLYFKKKDLDNAWKFSVKANKMYPSSETKRLISELKSSMKNSNQRSMNQNQSDHSDSSYNGDDSNSSSSTDYKTKKQTKRSRRSRRPSTVYSHKMFKEINKDESFKCLERAEQFLKTKQFDLAEKFVLKSKKLFPIPRADELLQEIQEIKGSIHPEYTEEQANIVEKVKNSENHYTMLNIKRTATVPEIKKAYKKLALLLHPDKNSAPGSGEVFKDVSNAVDTLCDNTKRQIYDQTLIKPKPSTSRTTNYPQSSCRYQSPYYHTRKRNTYTSYTFCRSPSLKSSDLDDDDCDVYDDYDDYINAHNEFNEFNGFDYYEM</sequence>
<dbReference type="PROSITE" id="PS50076">
    <property type="entry name" value="DNAJ_2"/>
    <property type="match status" value="1"/>
</dbReference>
<dbReference type="InterPro" id="IPR051100">
    <property type="entry name" value="DnaJ_subfamily_B/C"/>
</dbReference>
<evidence type="ECO:0000259" key="2">
    <source>
        <dbReference type="PROSITE" id="PS50076"/>
    </source>
</evidence>
<evidence type="ECO:0000313" key="3">
    <source>
        <dbReference type="EMBL" id="CAH1708296.1"/>
    </source>
</evidence>
<dbReference type="SUPFAM" id="SSF46565">
    <property type="entry name" value="Chaperone J-domain"/>
    <property type="match status" value="1"/>
</dbReference>
<protein>
    <recommendedName>
        <fullName evidence="2">J domain-containing protein</fullName>
    </recommendedName>
</protein>
<name>A0A9P0NAL9_APHGO</name>
<dbReference type="OrthoDB" id="8830751at2759"/>
<keyword evidence="4" id="KW-1185">Reference proteome</keyword>
<dbReference type="Pfam" id="PF00226">
    <property type="entry name" value="DnaJ"/>
    <property type="match status" value="1"/>
</dbReference>
<dbReference type="GO" id="GO:0005789">
    <property type="term" value="C:endoplasmic reticulum membrane"/>
    <property type="evidence" value="ECO:0007669"/>
    <property type="project" value="TreeGrafter"/>
</dbReference>
<dbReference type="GO" id="GO:0071218">
    <property type="term" value="P:cellular response to misfolded protein"/>
    <property type="evidence" value="ECO:0007669"/>
    <property type="project" value="TreeGrafter"/>
</dbReference>
<organism evidence="3 4">
    <name type="scientific">Aphis gossypii</name>
    <name type="common">Cotton aphid</name>
    <dbReference type="NCBI Taxonomy" id="80765"/>
    <lineage>
        <taxon>Eukaryota</taxon>
        <taxon>Metazoa</taxon>
        <taxon>Ecdysozoa</taxon>
        <taxon>Arthropoda</taxon>
        <taxon>Hexapoda</taxon>
        <taxon>Insecta</taxon>
        <taxon>Pterygota</taxon>
        <taxon>Neoptera</taxon>
        <taxon>Paraneoptera</taxon>
        <taxon>Hemiptera</taxon>
        <taxon>Sternorrhyncha</taxon>
        <taxon>Aphidomorpha</taxon>
        <taxon>Aphidoidea</taxon>
        <taxon>Aphididae</taxon>
        <taxon>Aphidini</taxon>
        <taxon>Aphis</taxon>
        <taxon>Aphis</taxon>
    </lineage>
</organism>
<feature type="region of interest" description="Disordered" evidence="1">
    <location>
        <begin position="39"/>
        <end position="107"/>
    </location>
</feature>
<dbReference type="GO" id="GO:0030544">
    <property type="term" value="F:Hsp70 protein binding"/>
    <property type="evidence" value="ECO:0007669"/>
    <property type="project" value="TreeGrafter"/>
</dbReference>
<dbReference type="PANTHER" id="PTHR43908">
    <property type="entry name" value="AT29763P-RELATED"/>
    <property type="match status" value="1"/>
</dbReference>
<dbReference type="EMBL" id="OU899034">
    <property type="protein sequence ID" value="CAH1708296.1"/>
    <property type="molecule type" value="Genomic_DNA"/>
</dbReference>
<evidence type="ECO:0000256" key="1">
    <source>
        <dbReference type="SAM" id="MobiDB-lite"/>
    </source>
</evidence>
<proteinExistence type="predicted"/>
<dbReference type="Proteomes" id="UP001154329">
    <property type="component" value="Chromosome 1"/>
</dbReference>
<dbReference type="SMART" id="SM00271">
    <property type="entry name" value="DnaJ"/>
    <property type="match status" value="1"/>
</dbReference>
<dbReference type="PRINTS" id="PR00625">
    <property type="entry name" value="JDOMAIN"/>
</dbReference>
<gene>
    <name evidence="3" type="ORF">APHIGO_LOCUS358</name>
</gene>
<dbReference type="AlphaFoldDB" id="A0A9P0NAL9"/>
<feature type="compositionally biased region" description="Basic residues" evidence="1">
    <location>
        <begin position="90"/>
        <end position="101"/>
    </location>
</feature>
<reference evidence="3" key="2">
    <citation type="submission" date="2022-10" db="EMBL/GenBank/DDBJ databases">
        <authorList>
            <consortium name="ENA_rothamsted_submissions"/>
            <consortium name="culmorum"/>
            <person name="King R."/>
        </authorList>
    </citation>
    <scope>NUCLEOTIDE SEQUENCE</scope>
</reference>
<dbReference type="Gene3D" id="1.10.287.110">
    <property type="entry name" value="DnaJ domain"/>
    <property type="match status" value="1"/>
</dbReference>
<dbReference type="InterPro" id="IPR036869">
    <property type="entry name" value="J_dom_sf"/>
</dbReference>
<dbReference type="PANTHER" id="PTHR43908:SF3">
    <property type="entry name" value="AT29763P-RELATED"/>
    <property type="match status" value="1"/>
</dbReference>
<accession>A0A9P0NAL9</accession>
<dbReference type="CDD" id="cd06257">
    <property type="entry name" value="DnaJ"/>
    <property type="match status" value="1"/>
</dbReference>
<dbReference type="InterPro" id="IPR001623">
    <property type="entry name" value="DnaJ_domain"/>
</dbReference>
<feature type="compositionally biased region" description="Low complexity" evidence="1">
    <location>
        <begin position="51"/>
        <end position="86"/>
    </location>
</feature>
<feature type="domain" description="J" evidence="2">
    <location>
        <begin position="188"/>
        <end position="252"/>
    </location>
</feature>
<evidence type="ECO:0000313" key="4">
    <source>
        <dbReference type="Proteomes" id="UP001154329"/>
    </source>
</evidence>